<dbReference type="AlphaFoldDB" id="A0A2Z3HF87"/>
<dbReference type="KEGG" id="gog:C1280_29185"/>
<dbReference type="OrthoDB" id="286822at2"/>
<organism evidence="1 2">
    <name type="scientific">Gemmata obscuriglobus</name>
    <dbReference type="NCBI Taxonomy" id="114"/>
    <lineage>
        <taxon>Bacteria</taxon>
        <taxon>Pseudomonadati</taxon>
        <taxon>Planctomycetota</taxon>
        <taxon>Planctomycetia</taxon>
        <taxon>Gemmatales</taxon>
        <taxon>Gemmataceae</taxon>
        <taxon>Gemmata</taxon>
    </lineage>
</organism>
<reference evidence="1 2" key="1">
    <citation type="submission" date="2018-01" db="EMBL/GenBank/DDBJ databases">
        <title>G. obscuriglobus.</title>
        <authorList>
            <person name="Franke J."/>
            <person name="Blomberg W."/>
            <person name="Selmecki A."/>
        </authorList>
    </citation>
    <scope>NUCLEOTIDE SEQUENCE [LARGE SCALE GENOMIC DNA]</scope>
    <source>
        <strain evidence="1 2">DSM 5831</strain>
    </source>
</reference>
<accession>A0A2Z3HF87</accession>
<gene>
    <name evidence="1" type="ORF">C1280_29185</name>
</gene>
<name>A0A2Z3HF87_9BACT</name>
<dbReference type="EMBL" id="CP025958">
    <property type="protein sequence ID" value="AWM42436.1"/>
    <property type="molecule type" value="Genomic_DNA"/>
</dbReference>
<keyword evidence="2" id="KW-1185">Reference proteome</keyword>
<evidence type="ECO:0000313" key="2">
    <source>
        <dbReference type="Proteomes" id="UP000245802"/>
    </source>
</evidence>
<protein>
    <submittedName>
        <fullName evidence="1">Uncharacterized protein</fullName>
    </submittedName>
</protein>
<sequence length="96" mass="10623">MTENEALENAVQAQLVRDIFGNPFQPVVFHSEWLTSTVRALAHGMYESRDFSAMPILADALQDARCEDGAILDHCRDPHGVHVCGCWVVDLVLGKS</sequence>
<dbReference type="Proteomes" id="UP000245802">
    <property type="component" value="Chromosome"/>
</dbReference>
<evidence type="ECO:0000313" key="1">
    <source>
        <dbReference type="EMBL" id="AWM42436.1"/>
    </source>
</evidence>
<proteinExistence type="predicted"/>